<evidence type="ECO:0000313" key="1">
    <source>
        <dbReference type="EMBL" id="KKM86339.1"/>
    </source>
</evidence>
<comment type="caution">
    <text evidence="1">The sequence shown here is derived from an EMBL/GenBank/DDBJ whole genome shotgun (WGS) entry which is preliminary data.</text>
</comment>
<dbReference type="AlphaFoldDB" id="A0A0F9KVI9"/>
<proteinExistence type="predicted"/>
<protein>
    <submittedName>
        <fullName evidence="1">Uncharacterized protein</fullName>
    </submittedName>
</protein>
<dbReference type="EMBL" id="LAZR01007272">
    <property type="protein sequence ID" value="KKM86339.1"/>
    <property type="molecule type" value="Genomic_DNA"/>
</dbReference>
<organism evidence="1">
    <name type="scientific">marine sediment metagenome</name>
    <dbReference type="NCBI Taxonomy" id="412755"/>
    <lineage>
        <taxon>unclassified sequences</taxon>
        <taxon>metagenomes</taxon>
        <taxon>ecological metagenomes</taxon>
    </lineage>
</organism>
<name>A0A0F9KVI9_9ZZZZ</name>
<sequence>MGLFIAALNDSRDHFEPFVGFYGIFGVGGNNYGLARFQGLRFVVYQDFGTPFYNLDEGIEPSQFIH</sequence>
<accession>A0A0F9KVI9</accession>
<gene>
    <name evidence="1" type="ORF">LCGC14_1279960</name>
</gene>
<reference evidence="1" key="1">
    <citation type="journal article" date="2015" name="Nature">
        <title>Complex archaea that bridge the gap between prokaryotes and eukaryotes.</title>
        <authorList>
            <person name="Spang A."/>
            <person name="Saw J.H."/>
            <person name="Jorgensen S.L."/>
            <person name="Zaremba-Niedzwiedzka K."/>
            <person name="Martijn J."/>
            <person name="Lind A.E."/>
            <person name="van Eijk R."/>
            <person name="Schleper C."/>
            <person name="Guy L."/>
            <person name="Ettema T.J."/>
        </authorList>
    </citation>
    <scope>NUCLEOTIDE SEQUENCE</scope>
</reference>